<gene>
    <name evidence="1" type="ORF">OEZ60_22085</name>
</gene>
<sequence>MIQKALGGDSAAAQLVLSRVVAPLRADSGRVKFDFDASLPISQQVERVLDAVATGKVSPEVAQQIVSAIGTLSSVRATEELEQRITMLEAKAVN</sequence>
<evidence type="ECO:0000313" key="2">
    <source>
        <dbReference type="Proteomes" id="UP001209535"/>
    </source>
</evidence>
<comment type="caution">
    <text evidence="1">The sequence shown here is derived from an EMBL/GenBank/DDBJ whole genome shotgun (WGS) entry which is preliminary data.</text>
</comment>
<evidence type="ECO:0000313" key="1">
    <source>
        <dbReference type="EMBL" id="MCU9850660.1"/>
    </source>
</evidence>
<protein>
    <submittedName>
        <fullName evidence="1">Uncharacterized protein</fullName>
    </submittedName>
</protein>
<name>A0ABT2XG95_9RHOB</name>
<dbReference type="EMBL" id="JAOVQO010000057">
    <property type="protein sequence ID" value="MCU9850660.1"/>
    <property type="molecule type" value="Genomic_DNA"/>
</dbReference>
<organism evidence="1 2">
    <name type="scientific">Albidovulum salinarum</name>
    <dbReference type="NCBI Taxonomy" id="2984153"/>
    <lineage>
        <taxon>Bacteria</taxon>
        <taxon>Pseudomonadati</taxon>
        <taxon>Pseudomonadota</taxon>
        <taxon>Alphaproteobacteria</taxon>
        <taxon>Rhodobacterales</taxon>
        <taxon>Paracoccaceae</taxon>
        <taxon>Albidovulum</taxon>
    </lineage>
</organism>
<dbReference type="RefSeq" id="WP_263341009.1">
    <property type="nucleotide sequence ID" value="NZ_JAOVQO010000057.1"/>
</dbReference>
<keyword evidence="2" id="KW-1185">Reference proteome</keyword>
<reference evidence="1 2" key="1">
    <citation type="submission" date="2022-10" db="EMBL/GenBank/DDBJ databases">
        <title>Defluviimonas sp. nov., isolated from ocean surface sediments.</title>
        <authorList>
            <person name="He W."/>
            <person name="Wang L."/>
            <person name="Zhang D.-F."/>
        </authorList>
    </citation>
    <scope>NUCLEOTIDE SEQUENCE [LARGE SCALE GENOMIC DNA]</scope>
    <source>
        <strain evidence="1 2">WL0024</strain>
    </source>
</reference>
<proteinExistence type="predicted"/>
<dbReference type="Proteomes" id="UP001209535">
    <property type="component" value="Unassembled WGS sequence"/>
</dbReference>
<accession>A0ABT2XG95</accession>